<dbReference type="RefSeq" id="WP_028527663.1">
    <property type="nucleotide sequence ID" value="NZ_CABLBR010000004.1"/>
</dbReference>
<dbReference type="Proteomes" id="UP001060164">
    <property type="component" value="Chromosome"/>
</dbReference>
<reference evidence="2" key="1">
    <citation type="journal article" date="2022" name="Cell">
        <title>Design, construction, and in vivo augmentation of a complex gut microbiome.</title>
        <authorList>
            <person name="Cheng A.G."/>
            <person name="Ho P.Y."/>
            <person name="Aranda-Diaz A."/>
            <person name="Jain S."/>
            <person name="Yu F.B."/>
            <person name="Meng X."/>
            <person name="Wang M."/>
            <person name="Iakiviak M."/>
            <person name="Nagashima K."/>
            <person name="Zhao A."/>
            <person name="Murugkar P."/>
            <person name="Patil A."/>
            <person name="Atabakhsh K."/>
            <person name="Weakley A."/>
            <person name="Yan J."/>
            <person name="Brumbaugh A.R."/>
            <person name="Higginbottom S."/>
            <person name="Dimas A."/>
            <person name="Shiver A.L."/>
            <person name="Deutschbauer A."/>
            <person name="Neff N."/>
            <person name="Sonnenburg J.L."/>
            <person name="Huang K.C."/>
            <person name="Fischbach M.A."/>
        </authorList>
    </citation>
    <scope>NUCLEOTIDE SEQUENCE</scope>
    <source>
        <strain evidence="2">DSM 19829</strain>
    </source>
</reference>
<protein>
    <submittedName>
        <fullName evidence="2">Extracellular solute-binding protein</fullName>
    </submittedName>
</protein>
<dbReference type="Pfam" id="PF01547">
    <property type="entry name" value="SBP_bac_1"/>
    <property type="match status" value="1"/>
</dbReference>
<evidence type="ECO:0000313" key="2">
    <source>
        <dbReference type="EMBL" id="UWP61176.1"/>
    </source>
</evidence>
<name>A0ABY5VML1_9FIRM</name>
<dbReference type="InterPro" id="IPR006059">
    <property type="entry name" value="SBP"/>
</dbReference>
<dbReference type="SUPFAM" id="SSF53850">
    <property type="entry name" value="Periplasmic binding protein-like II"/>
    <property type="match status" value="1"/>
</dbReference>
<dbReference type="Gene3D" id="3.40.190.10">
    <property type="entry name" value="Periplasmic binding protein-like II"/>
    <property type="match status" value="2"/>
</dbReference>
<proteinExistence type="predicted"/>
<gene>
    <name evidence="2" type="ORF">NQ502_09195</name>
</gene>
<organism evidence="2 3">
    <name type="scientific">Ruminococcus gauvreauii</name>
    <dbReference type="NCBI Taxonomy" id="438033"/>
    <lineage>
        <taxon>Bacteria</taxon>
        <taxon>Bacillati</taxon>
        <taxon>Bacillota</taxon>
        <taxon>Clostridia</taxon>
        <taxon>Eubacteriales</taxon>
        <taxon>Oscillospiraceae</taxon>
        <taxon>Ruminococcus</taxon>
    </lineage>
</organism>
<evidence type="ECO:0000256" key="1">
    <source>
        <dbReference type="SAM" id="MobiDB-lite"/>
    </source>
</evidence>
<keyword evidence="3" id="KW-1185">Reference proteome</keyword>
<dbReference type="PANTHER" id="PTHR43649:SF14">
    <property type="entry name" value="BLR3389 PROTEIN"/>
    <property type="match status" value="1"/>
</dbReference>
<dbReference type="EMBL" id="CP102290">
    <property type="protein sequence ID" value="UWP61176.1"/>
    <property type="molecule type" value="Genomic_DNA"/>
</dbReference>
<sequence>MRKANKWIGLTMAVVLAGGMLSGCGSSGKTEDKTSEGQESSQAQEGSDEDKVITFWHIGTDEPDISLYEDATEAFNENTKSGYRIENVAMEADAYKEKLLIAMSSGECPDIYTNWSGGPMNEYVEAGFAQPLDELYEKAPWKDKILDATIAQGKYNDKLYGVGMINVSVSGIYYNKDIFAQYNLEVPKTVSELEKVCDTLVENGKIPFALANAPKWTGSMYFMNLATRKGGLEPFSAAVDGSGSFEDESFIYAGEKIQEWVQNGYFPEGVNSLSEGDGQSKQLFYSEEAAMKMIGSWESGTYKADSEEFYNKLGWFPFPAVDDSDADASIQIGTMGDQFLSFNCEGEKLEAAFELLNYYFEDDYTQKMVDAGKIAPVKGVDALIEGELEKEIVTKIEAASATQLWYDQYLPPAVSTVHLDTCQELFGLTMTPEEAAKQLQAAMEEYNNEKSE</sequence>
<dbReference type="PANTHER" id="PTHR43649">
    <property type="entry name" value="ARABINOSE-BINDING PROTEIN-RELATED"/>
    <property type="match status" value="1"/>
</dbReference>
<feature type="region of interest" description="Disordered" evidence="1">
    <location>
        <begin position="25"/>
        <end position="51"/>
    </location>
</feature>
<accession>A0ABY5VML1</accession>
<evidence type="ECO:0000313" key="3">
    <source>
        <dbReference type="Proteomes" id="UP001060164"/>
    </source>
</evidence>
<dbReference type="PROSITE" id="PS51257">
    <property type="entry name" value="PROKAR_LIPOPROTEIN"/>
    <property type="match status" value="1"/>
</dbReference>
<dbReference type="InterPro" id="IPR050490">
    <property type="entry name" value="Bact_solute-bd_prot1"/>
</dbReference>